<dbReference type="Pfam" id="PF01594">
    <property type="entry name" value="AI-2E_transport"/>
    <property type="match status" value="1"/>
</dbReference>
<comment type="subcellular location">
    <subcellularLocation>
        <location evidence="1">Cell membrane</location>
        <topology evidence="1">Multi-pass membrane protein</topology>
    </subcellularLocation>
</comment>
<dbReference type="GO" id="GO:0005886">
    <property type="term" value="C:plasma membrane"/>
    <property type="evidence" value="ECO:0007669"/>
    <property type="project" value="UniProtKB-SubCell"/>
</dbReference>
<name>D1AKU4_SEBTE</name>
<keyword evidence="10" id="KW-1185">Reference proteome</keyword>
<evidence type="ECO:0000256" key="2">
    <source>
        <dbReference type="ARBA" id="ARBA00009773"/>
    </source>
</evidence>
<evidence type="ECO:0000313" key="10">
    <source>
        <dbReference type="Proteomes" id="UP000000845"/>
    </source>
</evidence>
<dbReference type="RefSeq" id="WP_012859709.1">
    <property type="nucleotide sequence ID" value="NC_013517.1"/>
</dbReference>
<feature type="transmembrane region" description="Helical" evidence="8">
    <location>
        <begin position="7"/>
        <end position="25"/>
    </location>
</feature>
<dbReference type="GO" id="GO:0055085">
    <property type="term" value="P:transmembrane transport"/>
    <property type="evidence" value="ECO:0007669"/>
    <property type="project" value="TreeGrafter"/>
</dbReference>
<proteinExistence type="inferred from homology"/>
<dbReference type="PANTHER" id="PTHR21716">
    <property type="entry name" value="TRANSMEMBRANE PROTEIN"/>
    <property type="match status" value="1"/>
</dbReference>
<feature type="transmembrane region" description="Helical" evidence="8">
    <location>
        <begin position="152"/>
        <end position="176"/>
    </location>
</feature>
<comment type="similarity">
    <text evidence="2">Belongs to the autoinducer-2 exporter (AI-2E) (TC 2.A.86) family.</text>
</comment>
<evidence type="ECO:0000313" key="9">
    <source>
        <dbReference type="EMBL" id="ACZ07110.1"/>
    </source>
</evidence>
<dbReference type="eggNOG" id="COG0628">
    <property type="taxonomic scope" value="Bacteria"/>
</dbReference>
<keyword evidence="4" id="KW-1003">Cell membrane</keyword>
<gene>
    <name evidence="9" type="ordered locus">Sterm_0225</name>
</gene>
<evidence type="ECO:0000256" key="8">
    <source>
        <dbReference type="SAM" id="Phobius"/>
    </source>
</evidence>
<keyword evidence="7 8" id="KW-0472">Membrane</keyword>
<evidence type="ECO:0000256" key="1">
    <source>
        <dbReference type="ARBA" id="ARBA00004651"/>
    </source>
</evidence>
<dbReference type="Proteomes" id="UP000000845">
    <property type="component" value="Chromosome"/>
</dbReference>
<dbReference type="HOGENOM" id="CLU_031275_8_2_0"/>
<feature type="transmembrane region" description="Helical" evidence="8">
    <location>
        <begin position="308"/>
        <end position="337"/>
    </location>
</feature>
<reference evidence="10" key="1">
    <citation type="submission" date="2009-09" db="EMBL/GenBank/DDBJ databases">
        <title>The complete chromosome of Sebaldella termitidis ATCC 33386.</title>
        <authorList>
            <consortium name="US DOE Joint Genome Institute (JGI-PGF)"/>
            <person name="Lucas S."/>
            <person name="Copeland A."/>
            <person name="Lapidus A."/>
            <person name="Glavina del Rio T."/>
            <person name="Dalin E."/>
            <person name="Tice H."/>
            <person name="Bruce D."/>
            <person name="Goodwin L."/>
            <person name="Pitluck S."/>
            <person name="Kyrpides N."/>
            <person name="Mavromatis K."/>
            <person name="Ivanova N."/>
            <person name="Mikhailova N."/>
            <person name="Sims D."/>
            <person name="Meincke L."/>
            <person name="Brettin T."/>
            <person name="Detter J.C."/>
            <person name="Han C."/>
            <person name="Larimer F."/>
            <person name="Land M."/>
            <person name="Hauser L."/>
            <person name="Markowitz V."/>
            <person name="Cheng J.F."/>
            <person name="Hugenholtz P."/>
            <person name="Woyke T."/>
            <person name="Wu D."/>
            <person name="Eisen J.A."/>
        </authorList>
    </citation>
    <scope>NUCLEOTIDE SEQUENCE [LARGE SCALE GENOMIC DNA]</scope>
    <source>
        <strain evidence="10">ATCC 33386 / NCTC 11300</strain>
    </source>
</reference>
<feature type="transmembrane region" description="Helical" evidence="8">
    <location>
        <begin position="74"/>
        <end position="97"/>
    </location>
</feature>
<evidence type="ECO:0008006" key="11">
    <source>
        <dbReference type="Google" id="ProtNLM"/>
    </source>
</evidence>
<feature type="transmembrane region" description="Helical" evidence="8">
    <location>
        <begin position="209"/>
        <end position="231"/>
    </location>
</feature>
<feature type="transmembrane region" description="Helical" evidence="8">
    <location>
        <begin position="237"/>
        <end position="263"/>
    </location>
</feature>
<feature type="transmembrane region" description="Helical" evidence="8">
    <location>
        <begin position="37"/>
        <end position="62"/>
    </location>
</feature>
<feature type="transmembrane region" description="Helical" evidence="8">
    <location>
        <begin position="270"/>
        <end position="288"/>
    </location>
</feature>
<accession>D1AKU4</accession>
<reference evidence="9 10" key="2">
    <citation type="journal article" date="2010" name="Stand. Genomic Sci.">
        <title>Complete genome sequence of Sebaldella termitidis type strain (NCTC 11300).</title>
        <authorList>
            <person name="Harmon-Smith M."/>
            <person name="Celia L."/>
            <person name="Chertkov O."/>
            <person name="Lapidus A."/>
            <person name="Copeland A."/>
            <person name="Glavina Del Rio T."/>
            <person name="Nolan M."/>
            <person name="Lucas S."/>
            <person name="Tice H."/>
            <person name="Cheng J.F."/>
            <person name="Han C."/>
            <person name="Detter J.C."/>
            <person name="Bruce D."/>
            <person name="Goodwin L."/>
            <person name="Pitluck S."/>
            <person name="Pati A."/>
            <person name="Liolios K."/>
            <person name="Ivanova N."/>
            <person name="Mavromatis K."/>
            <person name="Mikhailova N."/>
            <person name="Chen A."/>
            <person name="Palaniappan K."/>
            <person name="Land M."/>
            <person name="Hauser L."/>
            <person name="Chang Y.J."/>
            <person name="Jeffries C.D."/>
            <person name="Brettin T."/>
            <person name="Goker M."/>
            <person name="Beck B."/>
            <person name="Bristow J."/>
            <person name="Eisen J.A."/>
            <person name="Markowitz V."/>
            <person name="Hugenholtz P."/>
            <person name="Kyrpides N.C."/>
            <person name="Klenk H.P."/>
            <person name="Chen F."/>
        </authorList>
    </citation>
    <scope>NUCLEOTIDE SEQUENCE [LARGE SCALE GENOMIC DNA]</scope>
    <source>
        <strain evidence="10">ATCC 33386 / NCTC 11300</strain>
    </source>
</reference>
<protein>
    <recommendedName>
        <fullName evidence="11">Permease</fullName>
    </recommendedName>
</protein>
<evidence type="ECO:0000256" key="6">
    <source>
        <dbReference type="ARBA" id="ARBA00022989"/>
    </source>
</evidence>
<dbReference type="STRING" id="526218.Sterm_0225"/>
<evidence type="ECO:0000256" key="3">
    <source>
        <dbReference type="ARBA" id="ARBA00022448"/>
    </source>
</evidence>
<evidence type="ECO:0000256" key="5">
    <source>
        <dbReference type="ARBA" id="ARBA00022692"/>
    </source>
</evidence>
<keyword evidence="6 8" id="KW-1133">Transmembrane helix</keyword>
<dbReference type="EMBL" id="CP001739">
    <property type="protein sequence ID" value="ACZ07110.1"/>
    <property type="molecule type" value="Genomic_DNA"/>
</dbReference>
<keyword evidence="3" id="KW-0813">Transport</keyword>
<evidence type="ECO:0000256" key="7">
    <source>
        <dbReference type="ARBA" id="ARBA00023136"/>
    </source>
</evidence>
<dbReference type="PANTHER" id="PTHR21716:SF53">
    <property type="entry name" value="PERMEASE PERM-RELATED"/>
    <property type="match status" value="1"/>
</dbReference>
<dbReference type="KEGG" id="str:Sterm_0225"/>
<evidence type="ECO:0000256" key="4">
    <source>
        <dbReference type="ARBA" id="ARBA00022475"/>
    </source>
</evidence>
<dbReference type="AlphaFoldDB" id="D1AKU4"/>
<organism evidence="9 10">
    <name type="scientific">Sebaldella termitidis (strain ATCC 33386 / NCTC 11300)</name>
    <dbReference type="NCBI Taxonomy" id="526218"/>
    <lineage>
        <taxon>Bacteria</taxon>
        <taxon>Fusobacteriati</taxon>
        <taxon>Fusobacteriota</taxon>
        <taxon>Fusobacteriia</taxon>
        <taxon>Fusobacteriales</taxon>
        <taxon>Leptotrichiaceae</taxon>
        <taxon>Sebaldella</taxon>
    </lineage>
</organism>
<dbReference type="InterPro" id="IPR002549">
    <property type="entry name" value="AI-2E-like"/>
</dbReference>
<sequence length="345" mass="39338">MRKYREVREILIILVLVLLALYLFFQNYKYVQKPVNIVIGALVPFISSFIIVYCLMPFIDVLSKKLRINKKISIVIVFSIFILFLLYIVISILPLVIKQFNGLIRYFVNNQGQIQKEINEFLDGTNIDLKSVVGKVREYLFSNSMNLINSSIALFSGLFSFMFMTPIFTVMLLFSYDSIKTGLRKSLIRNKKRNILPLLKDIDDAVGKYIKVTLLDCFIIGTLSSIVFYFLKVDYMQLFSIIIGVGNLIPFIGPFISIVPVLIYAATKSLNLFISILVIITVLQGIEANIVKPWLTSKSVNIHPITTLLVILIGGSLFGIIGAFIAIPVYIIIKLIFQFYRKKIK</sequence>
<keyword evidence="5 8" id="KW-0812">Transmembrane</keyword>